<dbReference type="InterPro" id="IPR005474">
    <property type="entry name" value="Transketolase_N"/>
</dbReference>
<evidence type="ECO:0000259" key="5">
    <source>
        <dbReference type="Pfam" id="PF00456"/>
    </source>
</evidence>
<accession>A0ABT2RV42</accession>
<keyword evidence="3" id="KW-0786">Thiamine pyrophosphate</keyword>
<feature type="domain" description="Transketolase N-terminal" evidence="5">
    <location>
        <begin position="9"/>
        <end position="262"/>
    </location>
</feature>
<evidence type="ECO:0000256" key="2">
    <source>
        <dbReference type="ARBA" id="ARBA00007131"/>
    </source>
</evidence>
<name>A0ABT2RV42_9FIRM</name>
<dbReference type="RefSeq" id="WP_158362400.1">
    <property type="nucleotide sequence ID" value="NZ_JAOQKC010000004.1"/>
</dbReference>
<reference evidence="6 7" key="1">
    <citation type="journal article" date="2021" name="ISME Commun">
        <title>Automated analysis of genomic sequences facilitates high-throughput and comprehensive description of bacteria.</title>
        <authorList>
            <person name="Hitch T.C.A."/>
        </authorList>
    </citation>
    <scope>NUCLEOTIDE SEQUENCE [LARGE SCALE GENOMIC DNA]</scope>
    <source>
        <strain evidence="6 7">Sanger_04</strain>
    </source>
</reference>
<protein>
    <submittedName>
        <fullName evidence="6">Transketolase</fullName>
    </submittedName>
</protein>
<proteinExistence type="inferred from homology"/>
<evidence type="ECO:0000256" key="3">
    <source>
        <dbReference type="ARBA" id="ARBA00023052"/>
    </source>
</evidence>
<keyword evidence="4" id="KW-0472">Membrane</keyword>
<evidence type="ECO:0000256" key="1">
    <source>
        <dbReference type="ARBA" id="ARBA00001964"/>
    </source>
</evidence>
<dbReference type="Proteomes" id="UP001652461">
    <property type="component" value="Unassembled WGS sequence"/>
</dbReference>
<keyword evidence="7" id="KW-1185">Reference proteome</keyword>
<gene>
    <name evidence="6" type="ORF">OCV63_04660</name>
</gene>
<sequence length="275" mass="30566">MKDAKQLEKLANQNRKHIVEMVYRAGVGHVGGALSVIDILTAIYENEVDFREKERTRVVLSKGHAVPAIYAELSEKGIIDPAWFPTFRQINSRLQGHPFTRDIPETDGTTGLLGQGFSMALGMALMKKQTGDTHRVYAIAGDGEMQEGQIWEALMAAAHYKLDNLVYIVDYNKLSSGHPTNEILNLEPLKEKLSSFGYHVIEIDGHNMEQILGALSEAKETKGKPTFIVANTVKGKGVSFMENVPKWHSSGLSDEEYEVAMKDLTKKEEELAHAV</sequence>
<comment type="similarity">
    <text evidence="2">Belongs to the transketolase family.</text>
</comment>
<dbReference type="EMBL" id="JAOQKC010000004">
    <property type="protein sequence ID" value="MCU6696186.1"/>
    <property type="molecule type" value="Genomic_DNA"/>
</dbReference>
<dbReference type="Gene3D" id="3.40.50.970">
    <property type="match status" value="1"/>
</dbReference>
<dbReference type="InterPro" id="IPR029061">
    <property type="entry name" value="THDP-binding"/>
</dbReference>
<keyword evidence="4" id="KW-1133">Transmembrane helix</keyword>
<organism evidence="6 7">
    <name type="scientific">Laedolimicola ammoniilytica</name>
    <dbReference type="NCBI Taxonomy" id="2981771"/>
    <lineage>
        <taxon>Bacteria</taxon>
        <taxon>Bacillati</taxon>
        <taxon>Bacillota</taxon>
        <taxon>Clostridia</taxon>
        <taxon>Lachnospirales</taxon>
        <taxon>Lachnospiraceae</taxon>
        <taxon>Laedolimicola</taxon>
    </lineage>
</organism>
<dbReference type="Pfam" id="PF00456">
    <property type="entry name" value="Transketolase_N"/>
    <property type="match status" value="1"/>
</dbReference>
<feature type="transmembrane region" description="Helical" evidence="4">
    <location>
        <begin position="21"/>
        <end position="44"/>
    </location>
</feature>
<dbReference type="PANTHER" id="PTHR47514:SF1">
    <property type="entry name" value="TRANSKETOLASE N-TERMINAL SECTION-RELATED"/>
    <property type="match status" value="1"/>
</dbReference>
<comment type="caution">
    <text evidence="6">The sequence shown here is derived from an EMBL/GenBank/DDBJ whole genome shotgun (WGS) entry which is preliminary data.</text>
</comment>
<comment type="cofactor">
    <cofactor evidence="1">
        <name>thiamine diphosphate</name>
        <dbReference type="ChEBI" id="CHEBI:58937"/>
    </cofactor>
</comment>
<dbReference type="PANTHER" id="PTHR47514">
    <property type="entry name" value="TRANSKETOLASE N-TERMINAL SECTION-RELATED"/>
    <property type="match status" value="1"/>
</dbReference>
<evidence type="ECO:0000256" key="4">
    <source>
        <dbReference type="SAM" id="Phobius"/>
    </source>
</evidence>
<keyword evidence="4" id="KW-0812">Transmembrane</keyword>
<evidence type="ECO:0000313" key="7">
    <source>
        <dbReference type="Proteomes" id="UP001652461"/>
    </source>
</evidence>
<dbReference type="CDD" id="cd02012">
    <property type="entry name" value="TPP_TK"/>
    <property type="match status" value="1"/>
</dbReference>
<evidence type="ECO:0000313" key="6">
    <source>
        <dbReference type="EMBL" id="MCU6696186.1"/>
    </source>
</evidence>
<dbReference type="SUPFAM" id="SSF52518">
    <property type="entry name" value="Thiamin diphosphate-binding fold (THDP-binding)"/>
    <property type="match status" value="1"/>
</dbReference>